<proteinExistence type="inferred from homology"/>
<keyword evidence="5 9" id="KW-0812">Transmembrane</keyword>
<dbReference type="Pfam" id="PF00860">
    <property type="entry name" value="Xan_ur_permease"/>
    <property type="match status" value="1"/>
</dbReference>
<dbReference type="PANTHER" id="PTHR42810">
    <property type="entry name" value="PURINE PERMEASE C1399.01C-RELATED"/>
    <property type="match status" value="1"/>
</dbReference>
<dbReference type="PROSITE" id="PS01116">
    <property type="entry name" value="XANTH_URACIL_PERMASE"/>
    <property type="match status" value="1"/>
</dbReference>
<keyword evidence="3" id="KW-0813">Transport</keyword>
<organism evidence="10 11">
    <name type="scientific">Microbacterium candidum</name>
    <dbReference type="NCBI Taxonomy" id="3041922"/>
    <lineage>
        <taxon>Bacteria</taxon>
        <taxon>Bacillati</taxon>
        <taxon>Actinomycetota</taxon>
        <taxon>Actinomycetes</taxon>
        <taxon>Micrococcales</taxon>
        <taxon>Microbacteriaceae</taxon>
        <taxon>Microbacterium</taxon>
    </lineage>
</organism>
<dbReference type="EMBL" id="JASXSZ010000006">
    <property type="protein sequence ID" value="MDL9981090.1"/>
    <property type="molecule type" value="Genomic_DNA"/>
</dbReference>
<feature type="region of interest" description="Disordered" evidence="8">
    <location>
        <begin position="1"/>
        <end position="22"/>
    </location>
</feature>
<evidence type="ECO:0000256" key="3">
    <source>
        <dbReference type="ARBA" id="ARBA00022448"/>
    </source>
</evidence>
<sequence>MSAARKKAATTKAPTERRPEDERMPIGTSIAYGLQHVLTMYGGIIAPPLIIGAAAGLKSSDIGLLIAACLFVGGLATVLQTLGIPFFGAQLPLVQGVSFAGVATMVAIVTTKGSGGGITAVFGAVMVSAAIGLLITPIFSKIIRFFPPVVTGSVITMIGLSLIPVAANWAMGGNAKAPDYGSMANVGLAFLTLLIILILSKVGNAAISRLSILLSIVIGTVIAIPLGMANFSNVLNGPIAAFPTPFAFGLPTFSIPAIVSMLIVVLVILTETTADVLAVGEIVGAKVDARRVGDGLRADMLSSIISPIFNSFSQSAFAQNVGLVAITKVKSRFVVTAGGAILIILGLLPILGRVVAAVPMSVLGGAGIVLFGTVAASGIRTLSKVEYKDNMNLIIVAASLGVGLLPVVAPLFYHDFPDWFSTIFHSGISSTAVVAILLNILFNHIKAGNSKDQSVFVAGPARLVREEELAALEDGDYYVGGKLFAKDGKEIEIIPTGSIATIDPARAEAHKQNDQSQH</sequence>
<dbReference type="InterPro" id="IPR006043">
    <property type="entry name" value="NCS2"/>
</dbReference>
<evidence type="ECO:0000256" key="6">
    <source>
        <dbReference type="ARBA" id="ARBA00022989"/>
    </source>
</evidence>
<dbReference type="InterPro" id="IPR017588">
    <property type="entry name" value="UacT-like"/>
</dbReference>
<dbReference type="PANTHER" id="PTHR42810:SF4">
    <property type="entry name" value="URIC ACID TRANSPORTER UACT"/>
    <property type="match status" value="1"/>
</dbReference>
<gene>
    <name evidence="10" type="ORF">QSV35_17290</name>
</gene>
<feature type="transmembrane region" description="Helical" evidence="9">
    <location>
        <begin position="333"/>
        <end position="351"/>
    </location>
</feature>
<feature type="transmembrane region" description="Helical" evidence="9">
    <location>
        <begin position="391"/>
        <end position="413"/>
    </location>
</feature>
<dbReference type="NCBIfam" id="TIGR03173">
    <property type="entry name" value="pbuX"/>
    <property type="match status" value="1"/>
</dbReference>
<feature type="transmembrane region" description="Helical" evidence="9">
    <location>
        <begin position="38"/>
        <end position="56"/>
    </location>
</feature>
<feature type="transmembrane region" description="Helical" evidence="9">
    <location>
        <begin position="206"/>
        <end position="226"/>
    </location>
</feature>
<dbReference type="RefSeq" id="WP_286290086.1">
    <property type="nucleotide sequence ID" value="NZ_JASXSZ010000006.1"/>
</dbReference>
<feature type="transmembrane region" description="Helical" evidence="9">
    <location>
        <begin position="246"/>
        <end position="269"/>
    </location>
</feature>
<keyword evidence="7 9" id="KW-0472">Membrane</keyword>
<dbReference type="Proteomes" id="UP001235064">
    <property type="component" value="Unassembled WGS sequence"/>
</dbReference>
<feature type="transmembrane region" description="Helical" evidence="9">
    <location>
        <begin position="357"/>
        <end position="379"/>
    </location>
</feature>
<evidence type="ECO:0000313" key="11">
    <source>
        <dbReference type="Proteomes" id="UP001235064"/>
    </source>
</evidence>
<comment type="caution">
    <text evidence="10">The sequence shown here is derived from an EMBL/GenBank/DDBJ whole genome shotgun (WGS) entry which is preliminary data.</text>
</comment>
<comment type="similarity">
    <text evidence="2">Belongs to the nucleobase:cation symporter-2 (NCS2) (TC 2.A.40) family.</text>
</comment>
<feature type="transmembrane region" description="Helical" evidence="9">
    <location>
        <begin position="182"/>
        <end position="199"/>
    </location>
</feature>
<evidence type="ECO:0000256" key="5">
    <source>
        <dbReference type="ARBA" id="ARBA00022692"/>
    </source>
</evidence>
<keyword evidence="4" id="KW-1003">Cell membrane</keyword>
<dbReference type="NCBIfam" id="NF037981">
    <property type="entry name" value="NCS2_1"/>
    <property type="match status" value="1"/>
</dbReference>
<evidence type="ECO:0000256" key="8">
    <source>
        <dbReference type="SAM" id="MobiDB-lite"/>
    </source>
</evidence>
<evidence type="ECO:0000256" key="2">
    <source>
        <dbReference type="ARBA" id="ARBA00008821"/>
    </source>
</evidence>
<feature type="transmembrane region" description="Helical" evidence="9">
    <location>
        <begin position="419"/>
        <end position="442"/>
    </location>
</feature>
<reference evidence="10 11" key="1">
    <citation type="submission" date="2023-06" db="EMBL/GenBank/DDBJ databases">
        <title>Microbacterium sp. nov., isolated from a waste landfill.</title>
        <authorList>
            <person name="Wen W."/>
        </authorList>
    </citation>
    <scope>NUCLEOTIDE SEQUENCE [LARGE SCALE GENOMIC DNA]</scope>
    <source>
        <strain evidence="10 11">ASV49</strain>
    </source>
</reference>
<comment type="subcellular location">
    <subcellularLocation>
        <location evidence="1">Cell membrane</location>
        <topology evidence="1">Multi-pass membrane protein</topology>
    </subcellularLocation>
</comment>
<feature type="transmembrane region" description="Helical" evidence="9">
    <location>
        <begin position="146"/>
        <end position="170"/>
    </location>
</feature>
<accession>A0ABT7N348</accession>
<name>A0ABT7N348_9MICO</name>
<feature type="transmembrane region" description="Helical" evidence="9">
    <location>
        <begin position="91"/>
        <end position="111"/>
    </location>
</feature>
<keyword evidence="6 9" id="KW-1133">Transmembrane helix</keyword>
<evidence type="ECO:0000313" key="10">
    <source>
        <dbReference type="EMBL" id="MDL9981090.1"/>
    </source>
</evidence>
<evidence type="ECO:0000256" key="9">
    <source>
        <dbReference type="SAM" id="Phobius"/>
    </source>
</evidence>
<keyword evidence="11" id="KW-1185">Reference proteome</keyword>
<evidence type="ECO:0000256" key="1">
    <source>
        <dbReference type="ARBA" id="ARBA00004651"/>
    </source>
</evidence>
<dbReference type="InterPro" id="IPR006042">
    <property type="entry name" value="Xan_ur_permease"/>
</dbReference>
<evidence type="ECO:0000256" key="4">
    <source>
        <dbReference type="ARBA" id="ARBA00022475"/>
    </source>
</evidence>
<feature type="transmembrane region" description="Helical" evidence="9">
    <location>
        <begin position="62"/>
        <end position="79"/>
    </location>
</feature>
<evidence type="ECO:0000256" key="7">
    <source>
        <dbReference type="ARBA" id="ARBA00023136"/>
    </source>
</evidence>
<protein>
    <submittedName>
        <fullName evidence="10">Nucleobase:cation symporter-2 family protein</fullName>
    </submittedName>
</protein>
<feature type="transmembrane region" description="Helical" evidence="9">
    <location>
        <begin position="117"/>
        <end position="139"/>
    </location>
</feature>
<dbReference type="NCBIfam" id="TIGR00801">
    <property type="entry name" value="ncs2"/>
    <property type="match status" value="1"/>
</dbReference>